<dbReference type="Proteomes" id="UP001234787">
    <property type="component" value="Unassembled WGS sequence"/>
</dbReference>
<reference evidence="1" key="1">
    <citation type="submission" date="2022-12" db="EMBL/GenBank/DDBJ databases">
        <title>Chromosome-Level Genome Assembly of Japanese Cedar (Cryptomeriajaponica D. Don).</title>
        <authorList>
            <person name="Fujino T."/>
            <person name="Yamaguchi K."/>
            <person name="Yokoyama T."/>
            <person name="Hamanaka T."/>
            <person name="Harazono Y."/>
            <person name="Kamada H."/>
            <person name="Kobayashi W."/>
            <person name="Ujino-Ihara T."/>
            <person name="Uchiyama K."/>
            <person name="Matsumoto A."/>
            <person name="Izuno A."/>
            <person name="Tsumura Y."/>
            <person name="Toyoda A."/>
            <person name="Shigenobu S."/>
            <person name="Moriguchi Y."/>
            <person name="Ueno S."/>
            <person name="Kasahara M."/>
        </authorList>
    </citation>
    <scope>NUCLEOTIDE SEQUENCE</scope>
</reference>
<gene>
    <name evidence="1" type="ORF">SUGI_1225470</name>
</gene>
<name>A0AAD3NPV9_CRYJA</name>
<evidence type="ECO:0000313" key="1">
    <source>
        <dbReference type="EMBL" id="GLJ56475.1"/>
    </source>
</evidence>
<comment type="caution">
    <text evidence="1">The sequence shown here is derived from an EMBL/GenBank/DDBJ whole genome shotgun (WGS) entry which is preliminary data.</text>
</comment>
<proteinExistence type="predicted"/>
<organism evidence="1 2">
    <name type="scientific">Cryptomeria japonica</name>
    <name type="common">Japanese cedar</name>
    <name type="synonym">Cupressus japonica</name>
    <dbReference type="NCBI Taxonomy" id="3369"/>
    <lineage>
        <taxon>Eukaryota</taxon>
        <taxon>Viridiplantae</taxon>
        <taxon>Streptophyta</taxon>
        <taxon>Embryophyta</taxon>
        <taxon>Tracheophyta</taxon>
        <taxon>Spermatophyta</taxon>
        <taxon>Pinopsida</taxon>
        <taxon>Pinidae</taxon>
        <taxon>Conifers II</taxon>
        <taxon>Cupressales</taxon>
        <taxon>Cupressaceae</taxon>
        <taxon>Cryptomeria</taxon>
    </lineage>
</organism>
<evidence type="ECO:0000313" key="2">
    <source>
        <dbReference type="Proteomes" id="UP001234787"/>
    </source>
</evidence>
<dbReference type="AlphaFoldDB" id="A0AAD3NPV9"/>
<keyword evidence="2" id="KW-1185">Reference proteome</keyword>
<dbReference type="EMBL" id="BSEH01000022">
    <property type="protein sequence ID" value="GLJ56475.1"/>
    <property type="molecule type" value="Genomic_DNA"/>
</dbReference>
<accession>A0AAD3NPV9</accession>
<sequence length="101" mass="11434">MIPVKLRLTHRAERSLRGLCSVLQLAIAQFMNFALGDSLHFVFSVHHKRSTNELRESLHRLTGNTNPLGGRNRSPLSECRLDWTNYKGPGECQVAQVKPKP</sequence>
<protein>
    <submittedName>
        <fullName evidence="1">Uncharacterized protein</fullName>
    </submittedName>
</protein>